<name>A0A6H1ZC69_9ZZZZ</name>
<dbReference type="EMBL" id="MT144612">
    <property type="protein sequence ID" value="QJH95058.1"/>
    <property type="molecule type" value="Genomic_DNA"/>
</dbReference>
<protein>
    <submittedName>
        <fullName evidence="1">Uncharacterized protein</fullName>
    </submittedName>
</protein>
<sequence>MDKDNKVIAISLVVVLLMGAALVRFGAFAGSLTSPTVVIENVETLNLSGIDAGADGVLGGLVHNIQETFDAGIAVGGTEVISSSRGLSASTANVTGNLSQGEANTTGYVYFGTTDGCGAMTFSASGTTPTLTPTSTSFCN</sequence>
<evidence type="ECO:0000313" key="2">
    <source>
        <dbReference type="EMBL" id="QJH95058.1"/>
    </source>
</evidence>
<proteinExistence type="predicted"/>
<dbReference type="EMBL" id="MT143985">
    <property type="protein sequence ID" value="QJA45059.1"/>
    <property type="molecule type" value="Genomic_DNA"/>
</dbReference>
<dbReference type="AlphaFoldDB" id="A0A6H1ZC69"/>
<organism evidence="1">
    <name type="scientific">viral metagenome</name>
    <dbReference type="NCBI Taxonomy" id="1070528"/>
    <lineage>
        <taxon>unclassified sequences</taxon>
        <taxon>metagenomes</taxon>
        <taxon>organismal metagenomes</taxon>
    </lineage>
</organism>
<reference evidence="1" key="1">
    <citation type="submission" date="2020-03" db="EMBL/GenBank/DDBJ databases">
        <title>The deep terrestrial virosphere.</title>
        <authorList>
            <person name="Holmfeldt K."/>
            <person name="Nilsson E."/>
            <person name="Simone D."/>
            <person name="Lopez-Fernandez M."/>
            <person name="Wu X."/>
            <person name="de Brujin I."/>
            <person name="Lundin D."/>
            <person name="Andersson A."/>
            <person name="Bertilsson S."/>
            <person name="Dopson M."/>
        </authorList>
    </citation>
    <scope>NUCLEOTIDE SEQUENCE</scope>
    <source>
        <strain evidence="1">TM448A00172</strain>
        <strain evidence="2">TM448B00344</strain>
    </source>
</reference>
<accession>A0A6H1ZC69</accession>
<gene>
    <name evidence="1" type="ORF">TM448A00172_0018</name>
    <name evidence="2" type="ORF">TM448B00344_0004</name>
</gene>
<evidence type="ECO:0000313" key="1">
    <source>
        <dbReference type="EMBL" id="QJA45059.1"/>
    </source>
</evidence>